<dbReference type="Gene3D" id="2.180.10.10">
    <property type="entry name" value="RHS repeat-associated core"/>
    <property type="match status" value="1"/>
</dbReference>
<evidence type="ECO:0000313" key="2">
    <source>
        <dbReference type="Proteomes" id="UP000315003"/>
    </source>
</evidence>
<dbReference type="AlphaFoldDB" id="A0A517SPT3"/>
<accession>A0A517SPT3</accession>
<dbReference type="Proteomes" id="UP000315003">
    <property type="component" value="Chromosome"/>
</dbReference>
<sequence length="320" mass="35473">MNTRHPPSIPKAVGVLDASPIGARNSATIRTRANHGGRLLTSTLDNGVVETRAYNTDNTLSGISFTGASIGNLSYGWDANKNKTSETITGTMSNYGFDVGVSGYDDEDRLVNWSRDDSNLDQSWNLSLVGDWTSYTENASVQSRTHGSAHELLTVASQSVSHDAKGNMTSIPAVLRPGSNALAMSWDFDNRLSLADTDGDGMADVQYKFDALGRRVYRDDGTAATVYVQNGQQTVVDYASGAAATSPTYCIPVCKLHRRACSAHWPCRWRQALLSPQPTVQRDRADQPHRERQRALQLRRLRQRVDFRWRRRLSRQQPVE</sequence>
<gene>
    <name evidence="1" type="ORF">SV7mr_06090</name>
</gene>
<reference evidence="1 2" key="1">
    <citation type="submission" date="2019-02" db="EMBL/GenBank/DDBJ databases">
        <title>Deep-cultivation of Planctomycetes and their phenomic and genomic characterization uncovers novel biology.</title>
        <authorList>
            <person name="Wiegand S."/>
            <person name="Jogler M."/>
            <person name="Boedeker C."/>
            <person name="Pinto D."/>
            <person name="Vollmers J."/>
            <person name="Rivas-Marin E."/>
            <person name="Kohn T."/>
            <person name="Peeters S.H."/>
            <person name="Heuer A."/>
            <person name="Rast P."/>
            <person name="Oberbeckmann S."/>
            <person name="Bunk B."/>
            <person name="Jeske O."/>
            <person name="Meyerdierks A."/>
            <person name="Storesund J.E."/>
            <person name="Kallscheuer N."/>
            <person name="Luecker S."/>
            <person name="Lage O.M."/>
            <person name="Pohl T."/>
            <person name="Merkel B.J."/>
            <person name="Hornburger P."/>
            <person name="Mueller R.-W."/>
            <person name="Bruemmer F."/>
            <person name="Labrenz M."/>
            <person name="Spormann A.M."/>
            <person name="Op den Camp H."/>
            <person name="Overmann J."/>
            <person name="Amann R."/>
            <person name="Jetten M.S.M."/>
            <person name="Mascher T."/>
            <person name="Medema M.H."/>
            <person name="Devos D.P."/>
            <person name="Kaster A.-K."/>
            <person name="Ovreas L."/>
            <person name="Rohde M."/>
            <person name="Galperin M.Y."/>
            <person name="Jogler C."/>
        </authorList>
    </citation>
    <scope>NUCLEOTIDE SEQUENCE [LARGE SCALE GENOMIC DNA]</scope>
    <source>
        <strain evidence="1 2">SV_7m_r</strain>
    </source>
</reference>
<evidence type="ECO:0000313" key="1">
    <source>
        <dbReference type="EMBL" id="QDT58120.1"/>
    </source>
</evidence>
<proteinExistence type="predicted"/>
<keyword evidence="2" id="KW-1185">Reference proteome</keyword>
<dbReference type="EMBL" id="CP036272">
    <property type="protein sequence ID" value="QDT58120.1"/>
    <property type="molecule type" value="Genomic_DNA"/>
</dbReference>
<organism evidence="1 2">
    <name type="scientific">Stieleria bergensis</name>
    <dbReference type="NCBI Taxonomy" id="2528025"/>
    <lineage>
        <taxon>Bacteria</taxon>
        <taxon>Pseudomonadati</taxon>
        <taxon>Planctomycetota</taxon>
        <taxon>Planctomycetia</taxon>
        <taxon>Pirellulales</taxon>
        <taxon>Pirellulaceae</taxon>
        <taxon>Stieleria</taxon>
    </lineage>
</organism>
<name>A0A517SPT3_9BACT</name>
<protein>
    <submittedName>
        <fullName evidence="1">Uncharacterized protein</fullName>
    </submittedName>
</protein>